<dbReference type="InterPro" id="IPR006645">
    <property type="entry name" value="NGN-like_dom"/>
</dbReference>
<comment type="function">
    <text evidence="4">Stimulates transcription elongation.</text>
</comment>
<dbReference type="InterPro" id="IPR036735">
    <property type="entry name" value="NGN_dom_sf"/>
</dbReference>
<dbReference type="CDD" id="cd09887">
    <property type="entry name" value="NGN_Arch"/>
    <property type="match status" value="1"/>
</dbReference>
<dbReference type="SMART" id="SM00739">
    <property type="entry name" value="KOW"/>
    <property type="match status" value="1"/>
</dbReference>
<dbReference type="Pfam" id="PF03439">
    <property type="entry name" value="Spt5-NGN"/>
    <property type="match status" value="1"/>
</dbReference>
<dbReference type="AlphaFoldDB" id="A0A8J7YMX9"/>
<keyword evidence="8" id="KW-0648">Protein biosynthesis</keyword>
<dbReference type="InterPro" id="IPR008991">
    <property type="entry name" value="Translation_prot_SH3-like_sf"/>
</dbReference>
<evidence type="ECO:0000313" key="9">
    <source>
        <dbReference type="Proteomes" id="UP000750197"/>
    </source>
</evidence>
<comment type="similarity">
    <text evidence="4">Belongs to the archaeal Spt5 family.</text>
</comment>
<evidence type="ECO:0000256" key="4">
    <source>
        <dbReference type="HAMAP-Rule" id="MF_00950"/>
    </source>
</evidence>
<dbReference type="CDD" id="cd06091">
    <property type="entry name" value="KOW_NusG"/>
    <property type="match status" value="1"/>
</dbReference>
<dbReference type="Pfam" id="PF00467">
    <property type="entry name" value="KOW"/>
    <property type="match status" value="1"/>
</dbReference>
<dbReference type="InterPro" id="IPR011590">
    <property type="entry name" value="Spt5_arc"/>
</dbReference>
<dbReference type="GO" id="GO:0003746">
    <property type="term" value="F:translation elongation factor activity"/>
    <property type="evidence" value="ECO:0007669"/>
    <property type="project" value="UniProtKB-KW"/>
</dbReference>
<evidence type="ECO:0000256" key="3">
    <source>
        <dbReference type="ARBA" id="ARBA00023163"/>
    </source>
</evidence>
<comment type="similarity">
    <text evidence="1">Belongs to the SPT5 family.</text>
</comment>
<proteinExistence type="inferred from homology"/>
<feature type="domain" description="NusG-like N-terminal" evidence="6">
    <location>
        <begin position="120"/>
        <end position="204"/>
    </location>
</feature>
<keyword evidence="3 4" id="KW-0804">Transcription</keyword>
<dbReference type="GO" id="GO:0006354">
    <property type="term" value="P:DNA-templated transcription elongation"/>
    <property type="evidence" value="ECO:0007669"/>
    <property type="project" value="InterPro"/>
</dbReference>
<evidence type="ECO:0000259" key="7">
    <source>
        <dbReference type="SMART" id="SM00739"/>
    </source>
</evidence>
<dbReference type="EMBL" id="JAHEAC010000017">
    <property type="protein sequence ID" value="MBX8643700.1"/>
    <property type="molecule type" value="Genomic_DNA"/>
</dbReference>
<comment type="caution">
    <text evidence="8">The sequence shown here is derived from an EMBL/GenBank/DDBJ whole genome shotgun (WGS) entry which is preliminary data.</text>
</comment>
<dbReference type="InterPro" id="IPR014722">
    <property type="entry name" value="Rib_uL2_dom2"/>
</dbReference>
<evidence type="ECO:0000256" key="2">
    <source>
        <dbReference type="ARBA" id="ARBA00023015"/>
    </source>
</evidence>
<dbReference type="GO" id="GO:0006355">
    <property type="term" value="P:regulation of DNA-templated transcription"/>
    <property type="evidence" value="ECO:0007669"/>
    <property type="project" value="UniProtKB-UniRule"/>
</dbReference>
<evidence type="ECO:0000256" key="1">
    <source>
        <dbReference type="ARBA" id="ARBA00006956"/>
    </source>
</evidence>
<dbReference type="InterPro" id="IPR005824">
    <property type="entry name" value="KOW"/>
</dbReference>
<reference evidence="8" key="1">
    <citation type="submission" date="2021-05" db="EMBL/GenBank/DDBJ databases">
        <title>Genomic insights into ecological role and evolution of a novel Thermoplasmata order Candidatus Sysuiplasmatales.</title>
        <authorList>
            <person name="Yuan Y."/>
        </authorList>
    </citation>
    <scope>NUCLEOTIDE SEQUENCE</scope>
    <source>
        <strain evidence="8">TUT19-bin139</strain>
    </source>
</reference>
<name>A0A8J7YMX9_9ARCH</name>
<accession>A0A8J7YMX9</accession>
<dbReference type="SMART" id="SM00738">
    <property type="entry name" value="NGN"/>
    <property type="match status" value="1"/>
</dbReference>
<feature type="domain" description="KOW" evidence="7">
    <location>
        <begin position="209"/>
        <end position="236"/>
    </location>
</feature>
<dbReference type="Gene3D" id="2.30.30.30">
    <property type="match status" value="1"/>
</dbReference>
<organism evidence="8 9">
    <name type="scientific">Candidatus Sysuiplasma superficiale</name>
    <dbReference type="NCBI Taxonomy" id="2823368"/>
    <lineage>
        <taxon>Archaea</taxon>
        <taxon>Methanobacteriati</taxon>
        <taxon>Thermoplasmatota</taxon>
        <taxon>Thermoplasmata</taxon>
        <taxon>Candidatus Sysuiplasmatales</taxon>
        <taxon>Candidatus Sysuiplasmataceae</taxon>
        <taxon>Candidatus Sysuiplasma</taxon>
    </lineage>
</organism>
<dbReference type="Proteomes" id="UP000750197">
    <property type="component" value="Unassembled WGS sequence"/>
</dbReference>
<gene>
    <name evidence="4" type="primary">spt5</name>
    <name evidence="8" type="ORF">KIY12_03100</name>
</gene>
<dbReference type="HAMAP" id="MF_00950">
    <property type="entry name" value="Spt5_arch"/>
    <property type="match status" value="1"/>
</dbReference>
<dbReference type="SUPFAM" id="SSF50104">
    <property type="entry name" value="Translation proteins SH3-like domain"/>
    <property type="match status" value="1"/>
</dbReference>
<keyword evidence="8" id="KW-0251">Elongation factor</keyword>
<dbReference type="InterPro" id="IPR005100">
    <property type="entry name" value="NGN-domain"/>
</dbReference>
<keyword evidence="2 4" id="KW-0805">Transcription regulation</keyword>
<sequence length="268" mass="29424">MEVDGQTETVAPVSAQSEFVARIEVEREGTFRIEVKSELLSDVEGSPEWQVKFYLDGALRWDSLTNLPSVFESKLGPGRHFATLQIFVASGASYGDRTGVTLTVQSQGQTETRNFRISVRPSILAVKTAIGQEREVADSIGAKARTGDLGIYSILLPATIRGYVFLEAMNTDKIENAVRSIRKTHGLVKGETSLDEVSHFLTPKPTVSGIVEGDIVELVSGPFKGEKARVQRIDNAKEEITVELFEAVVPIPVTVRGDHVRVLEKEKQ</sequence>
<evidence type="ECO:0000256" key="5">
    <source>
        <dbReference type="NCBIfam" id="TIGR00405"/>
    </source>
</evidence>
<dbReference type="NCBIfam" id="TIGR00405">
    <property type="entry name" value="KOW_elon_Spt5"/>
    <property type="match status" value="1"/>
</dbReference>
<evidence type="ECO:0000259" key="6">
    <source>
        <dbReference type="SMART" id="SM00738"/>
    </source>
</evidence>
<protein>
    <recommendedName>
        <fullName evidence="4 5">Transcription elongation factor Spt5</fullName>
    </recommendedName>
</protein>
<evidence type="ECO:0000313" key="8">
    <source>
        <dbReference type="EMBL" id="MBX8643700.1"/>
    </source>
</evidence>
<dbReference type="Gene3D" id="3.30.70.940">
    <property type="entry name" value="NusG, N-terminal domain"/>
    <property type="match status" value="1"/>
</dbReference>
<comment type="subunit">
    <text evidence="4">Heterodimer composed of Spt4 and Spt5. Interacts with RNA polymerase (RNAP).</text>
</comment>